<feature type="transmembrane region" description="Helical" evidence="1">
    <location>
        <begin position="106"/>
        <end position="123"/>
    </location>
</feature>
<comment type="caution">
    <text evidence="2">The sequence shown here is derived from an EMBL/GenBank/DDBJ whole genome shotgun (WGS) entry which is preliminary data.</text>
</comment>
<sequence>MMPSKKISTLFMAVVFFASWIRPIWPAEQALHSSLTVVAFVLLWRYCKNHRISDANFLLIIVFLAAHSIAARWLYSNTPYDKWLQSALGFSLNQSLGWTRNNFDRLVHFLYGFCFTPAIVAHVTSRFAVGKKPGFAIAISAIMLTSLWYEWFEWLIAVSLSASDAEAYNGQQGDMWDAHKDMLVATIGSLMWLRSCWHPARTSGTPASTL</sequence>
<name>A0ABS2BRU6_9NEIS</name>
<protein>
    <submittedName>
        <fullName evidence="2">DUF2238 domain-containing protein</fullName>
    </submittedName>
</protein>
<dbReference type="Pfam" id="PF09997">
    <property type="entry name" value="DUF2238"/>
    <property type="match status" value="1"/>
</dbReference>
<dbReference type="InterPro" id="IPR014509">
    <property type="entry name" value="YjdF-like"/>
</dbReference>
<evidence type="ECO:0000313" key="3">
    <source>
        <dbReference type="Proteomes" id="UP000809431"/>
    </source>
</evidence>
<dbReference type="EMBL" id="JAESND010000010">
    <property type="protein sequence ID" value="MBM3117529.1"/>
    <property type="molecule type" value="Genomic_DNA"/>
</dbReference>
<organism evidence="2 3">
    <name type="scientific">Jeongeupia naejangsanensis</name>
    <dbReference type="NCBI Taxonomy" id="613195"/>
    <lineage>
        <taxon>Bacteria</taxon>
        <taxon>Pseudomonadati</taxon>
        <taxon>Pseudomonadota</taxon>
        <taxon>Betaproteobacteria</taxon>
        <taxon>Neisseriales</taxon>
        <taxon>Chitinibacteraceae</taxon>
        <taxon>Jeongeupia</taxon>
    </lineage>
</organism>
<keyword evidence="1" id="KW-0812">Transmembrane</keyword>
<keyword evidence="3" id="KW-1185">Reference proteome</keyword>
<dbReference type="Proteomes" id="UP000809431">
    <property type="component" value="Unassembled WGS sequence"/>
</dbReference>
<reference evidence="2 3" key="1">
    <citation type="submission" date="2021-01" db="EMBL/GenBank/DDBJ databases">
        <title>Draft Genome Sequence and Polyhydroxyalkanoate Biosynthetic Potential of Jeongeupia naejangsanensis Type Strain DSM 24253.</title>
        <authorList>
            <person name="Turrini P."/>
            <person name="Artuso I."/>
            <person name="Lugli G.A."/>
            <person name="Frangipani E."/>
            <person name="Ventura M."/>
            <person name="Visca P."/>
        </authorList>
    </citation>
    <scope>NUCLEOTIDE SEQUENCE [LARGE SCALE GENOMIC DNA]</scope>
    <source>
        <strain evidence="2 3">DSM 24253</strain>
    </source>
</reference>
<feature type="transmembrane region" description="Helical" evidence="1">
    <location>
        <begin position="135"/>
        <end position="152"/>
    </location>
</feature>
<accession>A0ABS2BRU6</accession>
<feature type="transmembrane region" description="Helical" evidence="1">
    <location>
        <begin position="7"/>
        <end position="25"/>
    </location>
</feature>
<evidence type="ECO:0000313" key="2">
    <source>
        <dbReference type="EMBL" id="MBM3117529.1"/>
    </source>
</evidence>
<keyword evidence="1" id="KW-1133">Transmembrane helix</keyword>
<feature type="transmembrane region" description="Helical" evidence="1">
    <location>
        <begin position="56"/>
        <end position="75"/>
    </location>
</feature>
<feature type="transmembrane region" description="Helical" evidence="1">
    <location>
        <begin position="31"/>
        <end position="47"/>
    </location>
</feature>
<keyword evidence="1" id="KW-0472">Membrane</keyword>
<proteinExistence type="predicted"/>
<gene>
    <name evidence="2" type="ORF">JMJ54_16960</name>
</gene>
<evidence type="ECO:0000256" key="1">
    <source>
        <dbReference type="SAM" id="Phobius"/>
    </source>
</evidence>